<gene>
    <name evidence="1" type="ORF">JK363_28845</name>
</gene>
<reference evidence="1 2" key="1">
    <citation type="submission" date="2021-01" db="EMBL/GenBank/DDBJ databases">
        <title>WGS of actinomycetes isolated from Thailand.</title>
        <authorList>
            <person name="Thawai C."/>
        </authorList>
    </citation>
    <scope>NUCLEOTIDE SEQUENCE [LARGE SCALE GENOMIC DNA]</scope>
    <source>
        <strain evidence="1 2">CA1R205</strain>
    </source>
</reference>
<dbReference type="RefSeq" id="WP_201879258.1">
    <property type="nucleotide sequence ID" value="NZ_JAERRF010000020.1"/>
</dbReference>
<dbReference type="EMBL" id="JAERRF010000020">
    <property type="protein sequence ID" value="MBL1100600.1"/>
    <property type="molecule type" value="Genomic_DNA"/>
</dbReference>
<dbReference type="Proteomes" id="UP000634229">
    <property type="component" value="Unassembled WGS sequence"/>
</dbReference>
<proteinExistence type="predicted"/>
<sequence length="79" mass="8962">MANGVFHTGYQIIIKLAEADLGNPGRPGLLEEITQPINKRDRHLLHCLEHHKHGVCQAEEHDRSPWMAIRRRTVGAPHS</sequence>
<name>A0ABS1NL38_9ACTN</name>
<comment type="caution">
    <text evidence="1">The sequence shown here is derived from an EMBL/GenBank/DDBJ whole genome shotgun (WGS) entry which is preliminary data.</text>
</comment>
<protein>
    <submittedName>
        <fullName evidence="1">Uncharacterized protein</fullName>
    </submittedName>
</protein>
<keyword evidence="2" id="KW-1185">Reference proteome</keyword>
<organism evidence="1 2">
    <name type="scientific">Streptomyces coffeae</name>
    <dbReference type="NCBI Taxonomy" id="621382"/>
    <lineage>
        <taxon>Bacteria</taxon>
        <taxon>Bacillati</taxon>
        <taxon>Actinomycetota</taxon>
        <taxon>Actinomycetes</taxon>
        <taxon>Kitasatosporales</taxon>
        <taxon>Streptomycetaceae</taxon>
        <taxon>Streptomyces</taxon>
    </lineage>
</organism>
<accession>A0ABS1NL38</accession>
<evidence type="ECO:0000313" key="1">
    <source>
        <dbReference type="EMBL" id="MBL1100600.1"/>
    </source>
</evidence>
<evidence type="ECO:0000313" key="2">
    <source>
        <dbReference type="Proteomes" id="UP000634229"/>
    </source>
</evidence>